<dbReference type="Pfam" id="PF04955">
    <property type="entry name" value="HupE_UreJ"/>
    <property type="match status" value="1"/>
</dbReference>
<feature type="transmembrane region" description="Helical" evidence="1">
    <location>
        <begin position="118"/>
        <end position="135"/>
    </location>
</feature>
<feature type="transmembrane region" description="Helical" evidence="1">
    <location>
        <begin position="90"/>
        <end position="111"/>
    </location>
</feature>
<dbReference type="KEGG" id="rmai:MACH21_33390"/>
<keyword evidence="1" id="KW-0812">Transmembrane</keyword>
<proteinExistence type="predicted"/>
<dbReference type="EMBL" id="AP027266">
    <property type="protein sequence ID" value="BDW87162.1"/>
    <property type="molecule type" value="Genomic_DNA"/>
</dbReference>
<name>A0AA48KJQ0_9RHOB</name>
<feature type="chain" id="PRO_5046653271" description="Urease accessory protein" evidence="2">
    <location>
        <begin position="27"/>
        <end position="199"/>
    </location>
</feature>
<dbReference type="AlphaFoldDB" id="A0AA48KJQ0"/>
<keyword evidence="4" id="KW-1185">Reference proteome</keyword>
<sequence length="199" mass="19450">MPRPVSLKSALILALPLATLAGQAMAHTGHAGHSGLMGGFLHPMLGWDHLVAMLAVGLWAASLGGRALYALPLAFPLVMALGALAGMAGIALPGVEAGIAASGVVLGLLVAFGLRAPLSVSVALVGVFALFHGHAHGTEMPGGYGPLAYGAGFVLGTMLLHLAGLGLGLAARSGAGRMAMRAAGGLIALTGAAFLLGAA</sequence>
<feature type="transmembrane region" description="Helical" evidence="1">
    <location>
        <begin position="178"/>
        <end position="198"/>
    </location>
</feature>
<accession>A0AA48KJQ0</accession>
<keyword evidence="1" id="KW-0472">Membrane</keyword>
<keyword evidence="1" id="KW-1133">Transmembrane helix</keyword>
<dbReference type="RefSeq" id="WP_338273243.1">
    <property type="nucleotide sequence ID" value="NZ_AP027266.1"/>
</dbReference>
<feature type="transmembrane region" description="Helical" evidence="1">
    <location>
        <begin position="147"/>
        <end position="171"/>
    </location>
</feature>
<evidence type="ECO:0008006" key="5">
    <source>
        <dbReference type="Google" id="ProtNLM"/>
    </source>
</evidence>
<evidence type="ECO:0000256" key="2">
    <source>
        <dbReference type="SAM" id="SignalP"/>
    </source>
</evidence>
<feature type="transmembrane region" description="Helical" evidence="1">
    <location>
        <begin position="67"/>
        <end position="84"/>
    </location>
</feature>
<feature type="signal peptide" evidence="2">
    <location>
        <begin position="1"/>
        <end position="26"/>
    </location>
</feature>
<gene>
    <name evidence="3" type="ORF">MACH21_33390</name>
</gene>
<dbReference type="Proteomes" id="UP001337723">
    <property type="component" value="Chromosome"/>
</dbReference>
<keyword evidence="2" id="KW-0732">Signal</keyword>
<organism evidence="3 4">
    <name type="scientific">Roseicyclus marinus</name>
    <dbReference type="NCBI Taxonomy" id="2161673"/>
    <lineage>
        <taxon>Bacteria</taxon>
        <taxon>Pseudomonadati</taxon>
        <taxon>Pseudomonadota</taxon>
        <taxon>Alphaproteobacteria</taxon>
        <taxon>Rhodobacterales</taxon>
        <taxon>Roseobacteraceae</taxon>
        <taxon>Roseicyclus</taxon>
    </lineage>
</organism>
<dbReference type="InterPro" id="IPR007038">
    <property type="entry name" value="HupE_UreJ"/>
</dbReference>
<evidence type="ECO:0000256" key="1">
    <source>
        <dbReference type="SAM" id="Phobius"/>
    </source>
</evidence>
<protein>
    <recommendedName>
        <fullName evidence="5">Urease accessory protein</fullName>
    </recommendedName>
</protein>
<evidence type="ECO:0000313" key="3">
    <source>
        <dbReference type="EMBL" id="BDW87162.1"/>
    </source>
</evidence>
<dbReference type="PIRSF" id="PIRSF016919">
    <property type="entry name" value="HupE_UreJ"/>
    <property type="match status" value="1"/>
</dbReference>
<feature type="transmembrane region" description="Helical" evidence="1">
    <location>
        <begin position="36"/>
        <end position="60"/>
    </location>
</feature>
<reference evidence="3 4" key="1">
    <citation type="submission" date="2023-01" db="EMBL/GenBank/DDBJ databases">
        <title>Complete genome sequence of Roseicyclus marinus strain Dej080120_10.</title>
        <authorList>
            <person name="Ueki S."/>
            <person name="Maruyama F."/>
        </authorList>
    </citation>
    <scope>NUCLEOTIDE SEQUENCE [LARGE SCALE GENOMIC DNA]</scope>
    <source>
        <strain evidence="3 4">Dej080120_10</strain>
    </source>
</reference>
<evidence type="ECO:0000313" key="4">
    <source>
        <dbReference type="Proteomes" id="UP001337723"/>
    </source>
</evidence>